<dbReference type="Proteomes" id="UP000326759">
    <property type="component" value="Unassembled WGS sequence"/>
</dbReference>
<dbReference type="OrthoDB" id="6022555at2759"/>
<dbReference type="Gene3D" id="1.20.5.170">
    <property type="match status" value="1"/>
</dbReference>
<evidence type="ECO:0000256" key="2">
    <source>
        <dbReference type="SAM" id="MobiDB-lite"/>
    </source>
</evidence>
<dbReference type="GO" id="GO:0003682">
    <property type="term" value="F:chromatin binding"/>
    <property type="evidence" value="ECO:0007669"/>
    <property type="project" value="TreeGrafter"/>
</dbReference>
<keyword evidence="4" id="KW-1185">Reference proteome</keyword>
<feature type="region of interest" description="Disordered" evidence="2">
    <location>
        <begin position="315"/>
        <end position="404"/>
    </location>
</feature>
<comment type="caution">
    <text evidence="3">The sequence shown here is derived from an EMBL/GenBank/DDBJ whole genome shotgun (WGS) entry which is preliminary data.</text>
</comment>
<feature type="compositionally biased region" description="Polar residues" evidence="2">
    <location>
        <begin position="315"/>
        <end position="328"/>
    </location>
</feature>
<keyword evidence="1" id="KW-0175">Coiled coil</keyword>
<dbReference type="AlphaFoldDB" id="A0A5N5T6V4"/>
<sequence length="463" mass="52630">MPKKLPFYWPDDPNCNKLRSRTLRVLRDRPNNSGPSPIQPICNSFKPNHFKTEKTSKVKSFEDFHGFISPETVLSRHCKNRSRVKQLLQSSKKRSKGFLQNLNLNSSWKKKYFNAMAVDFDHMYIDCGDSKISIGRDIECQHLKQLNLLHLDLIQQQTDELEAKDKIIKALREENKNLRSRLERIDRRVSLSHQKKNALSPISVQTDFPDDTPFSFPSKSESPKVFNLRSPSRTPFQKGVHEKSSQVKNNREETNDIEASAKHTLRKHSPKYVNSNSSLSPVSPSLRISPREKRSNKKEAASEVLDLCLSNNAIIPTSTPISPLTSETNSNKKNKSPQSKRNLLDEPTVPSKKNKFLESSTHERLSLSPLQDGGITDHSLRSRNKQLEDQSSNSQNSKTDVEGLSAQLETESLQKSEEKQNSLSIINFLVESEKVKPNLKVLSNAFASAVFAALNHLFCPYDD</sequence>
<feature type="compositionally biased region" description="Low complexity" evidence="2">
    <location>
        <begin position="213"/>
        <end position="224"/>
    </location>
</feature>
<evidence type="ECO:0000313" key="3">
    <source>
        <dbReference type="EMBL" id="KAB7501768.1"/>
    </source>
</evidence>
<feature type="region of interest" description="Disordered" evidence="2">
    <location>
        <begin position="193"/>
        <end position="299"/>
    </location>
</feature>
<feature type="compositionally biased region" description="Basic and acidic residues" evidence="2">
    <location>
        <begin position="289"/>
        <end position="299"/>
    </location>
</feature>
<feature type="compositionally biased region" description="Low complexity" evidence="2">
    <location>
        <begin position="273"/>
        <end position="286"/>
    </location>
</feature>
<dbReference type="EMBL" id="SEYY01009568">
    <property type="protein sequence ID" value="KAB7501768.1"/>
    <property type="molecule type" value="Genomic_DNA"/>
</dbReference>
<evidence type="ECO:0000256" key="1">
    <source>
        <dbReference type="SAM" id="Coils"/>
    </source>
</evidence>
<feature type="coiled-coil region" evidence="1">
    <location>
        <begin position="154"/>
        <end position="188"/>
    </location>
</feature>
<accession>A0A5N5T6V4</accession>
<evidence type="ECO:0000313" key="4">
    <source>
        <dbReference type="Proteomes" id="UP000326759"/>
    </source>
</evidence>
<feature type="compositionally biased region" description="Basic and acidic residues" evidence="2">
    <location>
        <begin position="239"/>
        <end position="254"/>
    </location>
</feature>
<dbReference type="GO" id="GO:0072487">
    <property type="term" value="C:MSL complex"/>
    <property type="evidence" value="ECO:0007669"/>
    <property type="project" value="InterPro"/>
</dbReference>
<organism evidence="3 4">
    <name type="scientific">Armadillidium nasatum</name>
    <dbReference type="NCBI Taxonomy" id="96803"/>
    <lineage>
        <taxon>Eukaryota</taxon>
        <taxon>Metazoa</taxon>
        <taxon>Ecdysozoa</taxon>
        <taxon>Arthropoda</taxon>
        <taxon>Crustacea</taxon>
        <taxon>Multicrustacea</taxon>
        <taxon>Malacostraca</taxon>
        <taxon>Eumalacostraca</taxon>
        <taxon>Peracarida</taxon>
        <taxon>Isopoda</taxon>
        <taxon>Oniscidea</taxon>
        <taxon>Crinocheta</taxon>
        <taxon>Armadillidiidae</taxon>
        <taxon>Armadillidium</taxon>
    </lineage>
</organism>
<dbReference type="InterPro" id="IPR026711">
    <property type="entry name" value="Msl-1"/>
</dbReference>
<dbReference type="PANTHER" id="PTHR21656:SF2">
    <property type="entry name" value="MALE-SPECIFIC LETHAL 1 HOMOLOG"/>
    <property type="match status" value="1"/>
</dbReference>
<gene>
    <name evidence="3" type="ORF">Anas_11789</name>
</gene>
<reference evidence="3 4" key="1">
    <citation type="journal article" date="2019" name="PLoS Biol.">
        <title>Sex chromosomes control vertical transmission of feminizing Wolbachia symbionts in an isopod.</title>
        <authorList>
            <person name="Becking T."/>
            <person name="Chebbi M.A."/>
            <person name="Giraud I."/>
            <person name="Moumen B."/>
            <person name="Laverre T."/>
            <person name="Caubet Y."/>
            <person name="Peccoud J."/>
            <person name="Gilbert C."/>
            <person name="Cordaux R."/>
        </authorList>
    </citation>
    <scope>NUCLEOTIDE SEQUENCE [LARGE SCALE GENOMIC DNA]</scope>
    <source>
        <strain evidence="3">ANa2</strain>
        <tissue evidence="3">Whole body excluding digestive tract and cuticle</tissue>
    </source>
</reference>
<feature type="compositionally biased region" description="Polar residues" evidence="2">
    <location>
        <begin position="389"/>
        <end position="398"/>
    </location>
</feature>
<dbReference type="PANTHER" id="PTHR21656">
    <property type="entry name" value="MALE-SPECIFIC LETHAL-1 PROTEIN"/>
    <property type="match status" value="1"/>
</dbReference>
<protein>
    <submittedName>
        <fullName evidence="3">Uncharacterized protein</fullName>
    </submittedName>
</protein>
<proteinExistence type="predicted"/>
<name>A0A5N5T6V4_9CRUS</name>